<accession>A0AAW1PBK3</accession>
<protein>
    <submittedName>
        <fullName evidence="1">Uncharacterized protein</fullName>
    </submittedName>
</protein>
<sequence length="161" mass="18641">MTLSCSEWHNVLSKPQARGLWGDVDFQLDKFTWHSTADCHDAHYPAERLLPAFRWMAQRAPGMSSLKLKARTSYGVKLWCCRAKQCDDDTCCLENPRLIEQAITLFITSLQGQRVDVHVELQCKQHFWPVHRPPAMQQREPALRDSAHRIWSPSAIYSTYS</sequence>
<dbReference type="AlphaFoldDB" id="A0AAW1PBK3"/>
<name>A0AAW1PBK3_9CHLO</name>
<dbReference type="EMBL" id="JALJOQ010000039">
    <property type="protein sequence ID" value="KAK9805987.1"/>
    <property type="molecule type" value="Genomic_DNA"/>
</dbReference>
<proteinExistence type="predicted"/>
<comment type="caution">
    <text evidence="1">The sequence shown here is derived from an EMBL/GenBank/DDBJ whole genome shotgun (WGS) entry which is preliminary data.</text>
</comment>
<gene>
    <name evidence="1" type="ORF">WJX73_000256</name>
</gene>
<reference evidence="1 2" key="1">
    <citation type="journal article" date="2024" name="Nat. Commun.">
        <title>Phylogenomics reveals the evolutionary origins of lichenization in chlorophyte algae.</title>
        <authorList>
            <person name="Puginier C."/>
            <person name="Libourel C."/>
            <person name="Otte J."/>
            <person name="Skaloud P."/>
            <person name="Haon M."/>
            <person name="Grisel S."/>
            <person name="Petersen M."/>
            <person name="Berrin J.G."/>
            <person name="Delaux P.M."/>
            <person name="Dal Grande F."/>
            <person name="Keller J."/>
        </authorList>
    </citation>
    <scope>NUCLEOTIDE SEQUENCE [LARGE SCALE GENOMIC DNA]</scope>
    <source>
        <strain evidence="1 2">SAG 2036</strain>
    </source>
</reference>
<evidence type="ECO:0000313" key="1">
    <source>
        <dbReference type="EMBL" id="KAK9805987.1"/>
    </source>
</evidence>
<organism evidence="1 2">
    <name type="scientific">Symbiochloris irregularis</name>
    <dbReference type="NCBI Taxonomy" id="706552"/>
    <lineage>
        <taxon>Eukaryota</taxon>
        <taxon>Viridiplantae</taxon>
        <taxon>Chlorophyta</taxon>
        <taxon>core chlorophytes</taxon>
        <taxon>Trebouxiophyceae</taxon>
        <taxon>Trebouxiales</taxon>
        <taxon>Trebouxiaceae</taxon>
        <taxon>Symbiochloris</taxon>
    </lineage>
</organism>
<keyword evidence="2" id="KW-1185">Reference proteome</keyword>
<dbReference type="Proteomes" id="UP001465755">
    <property type="component" value="Unassembled WGS sequence"/>
</dbReference>
<evidence type="ECO:0000313" key="2">
    <source>
        <dbReference type="Proteomes" id="UP001465755"/>
    </source>
</evidence>